<evidence type="ECO:0000259" key="2">
    <source>
        <dbReference type="Pfam" id="PF25362"/>
    </source>
</evidence>
<dbReference type="InterPro" id="IPR057446">
    <property type="entry name" value="PH_bac"/>
</dbReference>
<organism evidence="3 4">
    <name type="scientific">Motilibacter peucedani</name>
    <dbReference type="NCBI Taxonomy" id="598650"/>
    <lineage>
        <taxon>Bacteria</taxon>
        <taxon>Bacillati</taxon>
        <taxon>Actinomycetota</taxon>
        <taxon>Actinomycetes</taxon>
        <taxon>Motilibacterales</taxon>
        <taxon>Motilibacteraceae</taxon>
        <taxon>Motilibacter</taxon>
    </lineage>
</organism>
<keyword evidence="1" id="KW-0812">Transmembrane</keyword>
<proteinExistence type="predicted"/>
<protein>
    <recommendedName>
        <fullName evidence="2">PH domain-containing protein</fullName>
    </recommendedName>
</protein>
<accession>A0A420XS94</accession>
<gene>
    <name evidence="3" type="ORF">CLV35_1473</name>
</gene>
<keyword evidence="4" id="KW-1185">Reference proteome</keyword>
<dbReference type="EMBL" id="RBWV01000010">
    <property type="protein sequence ID" value="RKS77775.1"/>
    <property type="molecule type" value="Genomic_DNA"/>
</dbReference>
<dbReference type="RefSeq" id="WP_121192768.1">
    <property type="nucleotide sequence ID" value="NZ_RBWV01000010.1"/>
</dbReference>
<feature type="domain" description="PH" evidence="2">
    <location>
        <begin position="49"/>
        <end position="172"/>
    </location>
</feature>
<keyword evidence="1" id="KW-0472">Membrane</keyword>
<evidence type="ECO:0000313" key="4">
    <source>
        <dbReference type="Proteomes" id="UP000281955"/>
    </source>
</evidence>
<dbReference type="AlphaFoldDB" id="A0A420XS94"/>
<keyword evidence="1" id="KW-1133">Transmembrane helix</keyword>
<dbReference type="Proteomes" id="UP000281955">
    <property type="component" value="Unassembled WGS sequence"/>
</dbReference>
<sequence>MTGLAAHSAPLTRLGDRLLLTGAILAFLAVAYLLMWRGWKKRGGRQRDVPALPAVPEAVSRGTVRARAEGTYVVTTTAGDWLDRIVVHGLGVRSLAHLVVTDAGVLFSRVGAPDVFIPTATLRGARLERGMAGKFVEEGGLVVVTWQHGQRDLDTGFRPRAAADREAIVDAVRALAGVAS</sequence>
<reference evidence="3 4" key="1">
    <citation type="submission" date="2018-10" db="EMBL/GenBank/DDBJ databases">
        <title>Genomic Encyclopedia of Archaeal and Bacterial Type Strains, Phase II (KMG-II): from individual species to whole genera.</title>
        <authorList>
            <person name="Goeker M."/>
        </authorList>
    </citation>
    <scope>NUCLEOTIDE SEQUENCE [LARGE SCALE GENOMIC DNA]</scope>
    <source>
        <strain evidence="3 4">RP-AC37</strain>
    </source>
</reference>
<feature type="transmembrane region" description="Helical" evidence="1">
    <location>
        <begin position="18"/>
        <end position="36"/>
    </location>
</feature>
<evidence type="ECO:0000313" key="3">
    <source>
        <dbReference type="EMBL" id="RKS77775.1"/>
    </source>
</evidence>
<name>A0A420XS94_9ACTN</name>
<dbReference type="InParanoid" id="A0A420XS94"/>
<evidence type="ECO:0000256" key="1">
    <source>
        <dbReference type="SAM" id="Phobius"/>
    </source>
</evidence>
<dbReference type="OrthoDB" id="3826692at2"/>
<comment type="caution">
    <text evidence="3">The sequence shown here is derived from an EMBL/GenBank/DDBJ whole genome shotgun (WGS) entry which is preliminary data.</text>
</comment>
<dbReference type="Pfam" id="PF25362">
    <property type="entry name" value="bPH_11"/>
    <property type="match status" value="1"/>
</dbReference>